<feature type="compositionally biased region" description="Acidic residues" evidence="2">
    <location>
        <begin position="1509"/>
        <end position="1522"/>
    </location>
</feature>
<dbReference type="Pfam" id="PF21144">
    <property type="entry name" value="Aquarius_N_3rd"/>
    <property type="match status" value="1"/>
</dbReference>
<feature type="domain" description="RNA helicase aquarius insertion" evidence="7">
    <location>
        <begin position="811"/>
        <end position="896"/>
    </location>
</feature>
<comment type="subcellular location">
    <subcellularLocation>
        <location evidence="1">Nucleus</location>
    </subcellularLocation>
</comment>
<evidence type="ECO:0000259" key="7">
    <source>
        <dbReference type="Pfam" id="PF21144"/>
    </source>
</evidence>
<proteinExistence type="inferred from homology"/>
<protein>
    <recommendedName>
        <fullName evidence="1">Pre-mRNA-splicing factor</fullName>
    </recommendedName>
</protein>
<comment type="caution">
    <text evidence="8">The sequence shown here is derived from an EMBL/GenBank/DDBJ whole genome shotgun (WGS) entry which is preliminary data.</text>
</comment>
<dbReference type="InterPro" id="IPR026300">
    <property type="entry name" value="CWF11_fam"/>
</dbReference>
<dbReference type="CDD" id="cd17935">
    <property type="entry name" value="EEXXQc_AQR"/>
    <property type="match status" value="1"/>
</dbReference>
<dbReference type="GO" id="GO:0003729">
    <property type="term" value="F:mRNA binding"/>
    <property type="evidence" value="ECO:0007669"/>
    <property type="project" value="TreeGrafter"/>
</dbReference>
<dbReference type="GO" id="GO:0045292">
    <property type="term" value="P:mRNA cis splicing, via spliceosome"/>
    <property type="evidence" value="ECO:0007669"/>
    <property type="project" value="UniProtKB-UniRule"/>
</dbReference>
<dbReference type="PANTHER" id="PTHR10887">
    <property type="entry name" value="DNA2/NAM7 HELICASE FAMILY"/>
    <property type="match status" value="1"/>
</dbReference>
<dbReference type="GO" id="GO:0071013">
    <property type="term" value="C:catalytic step 2 spliceosome"/>
    <property type="evidence" value="ECO:0007669"/>
    <property type="project" value="TreeGrafter"/>
</dbReference>
<dbReference type="EMBL" id="JADGJH010000143">
    <property type="protein sequence ID" value="KAJ3136189.1"/>
    <property type="molecule type" value="Genomic_DNA"/>
</dbReference>
<keyword evidence="9" id="KW-1185">Reference proteome</keyword>
<dbReference type="InterPro" id="IPR048966">
    <property type="entry name" value="Aquarius_b-barrel"/>
</dbReference>
<keyword evidence="1" id="KW-0539">Nucleus</keyword>
<dbReference type="InterPro" id="IPR041679">
    <property type="entry name" value="DNA2/NAM7-like_C"/>
</dbReference>
<evidence type="ECO:0000259" key="5">
    <source>
        <dbReference type="Pfam" id="PF16399"/>
    </source>
</evidence>
<dbReference type="Gene3D" id="3.40.50.300">
    <property type="entry name" value="P-loop containing nucleotide triphosphate hydrolases"/>
    <property type="match status" value="2"/>
</dbReference>
<dbReference type="SUPFAM" id="SSF52540">
    <property type="entry name" value="P-loop containing nucleoside triphosphate hydrolases"/>
    <property type="match status" value="1"/>
</dbReference>
<evidence type="ECO:0000259" key="6">
    <source>
        <dbReference type="Pfam" id="PF21143"/>
    </source>
</evidence>
<accession>A0AAD5XGA0</accession>
<gene>
    <name evidence="8" type="ORF">HK100_001918</name>
</gene>
<dbReference type="InterPro" id="IPR027417">
    <property type="entry name" value="P-loop_NTPase"/>
</dbReference>
<evidence type="ECO:0000259" key="3">
    <source>
        <dbReference type="Pfam" id="PF13086"/>
    </source>
</evidence>
<feature type="domain" description="RNA helicase aquarius N-terminal" evidence="5">
    <location>
        <begin position="101"/>
        <end position="505"/>
    </location>
</feature>
<dbReference type="PIRSF" id="PIRSF038901">
    <property type="entry name" value="AQR_cwf11"/>
    <property type="match status" value="1"/>
</dbReference>
<keyword evidence="1" id="KW-0507">mRNA processing</keyword>
<dbReference type="InterPro" id="IPR041677">
    <property type="entry name" value="DNA2/NAM7_AAA_11"/>
</dbReference>
<dbReference type="Proteomes" id="UP001211907">
    <property type="component" value="Unassembled WGS sequence"/>
</dbReference>
<keyword evidence="1" id="KW-0508">mRNA splicing</keyword>
<dbReference type="CDD" id="cd18808">
    <property type="entry name" value="SF1_C_Upf1"/>
    <property type="match status" value="1"/>
</dbReference>
<evidence type="ECO:0000256" key="1">
    <source>
        <dbReference type="PIRNR" id="PIRNR038901"/>
    </source>
</evidence>
<dbReference type="GO" id="GO:0004386">
    <property type="term" value="F:helicase activity"/>
    <property type="evidence" value="ECO:0007669"/>
    <property type="project" value="InterPro"/>
</dbReference>
<evidence type="ECO:0000313" key="8">
    <source>
        <dbReference type="EMBL" id="KAJ3136189.1"/>
    </source>
</evidence>
<feature type="domain" description="DNA2/NAM7 helicase helicase" evidence="3">
    <location>
        <begin position="907"/>
        <end position="1208"/>
    </location>
</feature>
<feature type="region of interest" description="Disordered" evidence="2">
    <location>
        <begin position="1504"/>
        <end position="1532"/>
    </location>
</feature>
<dbReference type="Pfam" id="PF16399">
    <property type="entry name" value="Aquarius_N_1st"/>
    <property type="match status" value="1"/>
</dbReference>
<comment type="function">
    <text evidence="1">Involved in mRNA splicing where it associates with cdc5 and the other cwf proteins as part of the spliceosome.</text>
</comment>
<dbReference type="FunFam" id="3.40.50.300:FF:002863">
    <property type="entry name" value="Pre-mRNA-splicing factor cwf11"/>
    <property type="match status" value="1"/>
</dbReference>
<dbReference type="InterPro" id="IPR032174">
    <property type="entry name" value="Aquarius_N"/>
</dbReference>
<dbReference type="InterPro" id="IPR045055">
    <property type="entry name" value="DNA2/NAM7-like"/>
</dbReference>
<dbReference type="Pfam" id="PF21143">
    <property type="entry name" value="Aquarius_N_2nd"/>
    <property type="match status" value="1"/>
</dbReference>
<feature type="domain" description="DNA2/NAM7 helicase-like C-terminal" evidence="4">
    <location>
        <begin position="1218"/>
        <end position="1409"/>
    </location>
</feature>
<organism evidence="8 9">
    <name type="scientific">Physocladia obscura</name>
    <dbReference type="NCBI Taxonomy" id="109957"/>
    <lineage>
        <taxon>Eukaryota</taxon>
        <taxon>Fungi</taxon>
        <taxon>Fungi incertae sedis</taxon>
        <taxon>Chytridiomycota</taxon>
        <taxon>Chytridiomycota incertae sedis</taxon>
        <taxon>Chytridiomycetes</taxon>
        <taxon>Chytridiales</taxon>
        <taxon>Chytriomycetaceae</taxon>
        <taxon>Physocladia</taxon>
    </lineage>
</organism>
<feature type="domain" description="RNA helicase aquarius beta-barrel" evidence="6">
    <location>
        <begin position="584"/>
        <end position="758"/>
    </location>
</feature>
<evidence type="ECO:0000259" key="4">
    <source>
        <dbReference type="Pfam" id="PF13087"/>
    </source>
</evidence>
<dbReference type="Pfam" id="PF13086">
    <property type="entry name" value="AAA_11"/>
    <property type="match status" value="1"/>
</dbReference>
<name>A0AAD5XGA0_9FUNG</name>
<feature type="compositionally biased region" description="Basic and acidic residues" evidence="2">
    <location>
        <begin position="1523"/>
        <end position="1532"/>
    </location>
</feature>
<dbReference type="Pfam" id="PF13087">
    <property type="entry name" value="AAA_12"/>
    <property type="match status" value="1"/>
</dbReference>
<evidence type="ECO:0000313" key="9">
    <source>
        <dbReference type="Proteomes" id="UP001211907"/>
    </source>
</evidence>
<evidence type="ECO:0000256" key="2">
    <source>
        <dbReference type="SAM" id="MobiDB-lite"/>
    </source>
</evidence>
<comment type="similarity">
    <text evidence="1">Belongs to the CWF11 family.</text>
</comment>
<sequence length="1532" mass="175046">MNDLGFFAPIGPAEIAREVQQQEEQEQQNQQEIEPYSAADAALDSDYEIDNTVSVSTSITIADIGANAHNPVSRMAQQLWLTPFIADENQSTKKKKLTKKERVRLNKNKRPSFSLDVVQDFWVKIAHPQSGLRTVALLDINKYLEEYLWPAFDESSPPIHILSIAAMLNEKCRENISTKWQTVTTEPEKFSALFKAVLKLALEKQNSEDIFTKKTSLVFLINTFQSLENPIVRVQVLKLVGISIWHSLRDAEKLELEFSKSISLRKVWNKAERKRASAFDEDVFNEQFFLSSFIKQYYAILYLIPATPTSEDRLNIEFCERFVEFMIDLLSQLPTRRYLTVLLKDHHFLLISQQSNLFKRGSLFLEKYKKAGYGAAGSGTIFAQLISIYEFYEDFEINDTTGASVTRNDATIQHYENLQSLQKLCFTKYRDTLGDFSLMPVGVVDDAKIFKKIFLDADNAILEELCLDLGIRVERITFEEDSPAQGEKYGKEFLVDALCRIYCKKARQLDLVNSISVYPNENDIFDSLRSPNSFKYQNTHCLPIPKLNLQFLTILEAAYEIRQDVEDAVRRLAPKYTPDVDSLSGSTVFTGWARMAAPIDRFEISEVGTPVLGETKPSFVMGEVSFTIGRYNEAIRREWEAIKRHDVLFLITVEMSAEIPSWPAGDKIISAKDSTNSVFDIPFRKRFGIKYIRGCMVVDILNNDGNERNQENRKGQKRIYSRTLRVSMDSNQYAQDIARVASKKSPDLHSTFNIILRRKGSENNFKSTIEAIRDIMQSSEIVVPDWLQDVILGYGDPSSAAFTNMKEPVLRIDFRDTFLDWEHLRESFSSVNLKLVNGPVQKPPFVLTFPEDIFSTFGKDDTETGKRKHDSNTAEKNVVVNVGTYKPLNMGPFLQDTPKLNAIRFTAKQVEAIHAGTSPGLTLVVGPPGTGKTDLTVQIIANIYHNFPQEKTLLITHSNQALNQLFEKIVQLDIDSRHILRLGHGMDDLESEESWGKYGRVNSFLERRIVLLARVDSLATSLGISGAYGYTCETAENFYNQHIKRLWDHYTEILEGRDLKLQAIADNFPFHYYFINAPSPLFYTSQTVQNALEVVHGCFRHIQKIFTELAEIRAFELLRNSHDRSNFLLIKEAKIVALTCTHAALKRRELVALGFKYHNVIMEEAGQILEVEAFIPLLLQSADEETGLSRLKRVVMIGDHHQLPPIVQNSAFQKYGNMEQSLFARLIRLGVPVVELDRQGRCRSGIADLFRWNYTDLQDLDVQVSGLQFDLANPGFAFDYQFVDVLDYNNKGETEPIPHFLQNLGEAEYVVATYQYMRLLGYPANKISIITTYNGQKALIEDVLEKRCRWNPIFGLPQHVATVDKFQGQQNDYVLLSLVRTKTVGHLRDVRRLIVALSRARLGLYVFGRRGLFENCLESEPAFSKLLQRPTDGLWLRGNELWGNNQFIRKADDTGVISEDGVWSVKNGADRVFEIQGVVHMGSYVHQMILEQVEYMKNQKANLENSENSNEDVMLEEIDTIEETQKKEETDE</sequence>
<dbReference type="PANTHER" id="PTHR10887:SF5">
    <property type="entry name" value="RNA HELICASE AQUARIUS"/>
    <property type="match status" value="1"/>
</dbReference>
<comment type="subunit">
    <text evidence="1">Belongs to the 40S cdc5-associated complex (or cwf complex), a spliceosome sub-complex reminiscent of a late-stage spliceosome.</text>
</comment>
<reference evidence="8" key="1">
    <citation type="submission" date="2020-05" db="EMBL/GenBank/DDBJ databases">
        <title>Phylogenomic resolution of chytrid fungi.</title>
        <authorList>
            <person name="Stajich J.E."/>
            <person name="Amses K."/>
            <person name="Simmons R."/>
            <person name="Seto K."/>
            <person name="Myers J."/>
            <person name="Bonds A."/>
            <person name="Quandt C.A."/>
            <person name="Barry K."/>
            <person name="Liu P."/>
            <person name="Grigoriev I."/>
            <person name="Longcore J.E."/>
            <person name="James T.Y."/>
        </authorList>
    </citation>
    <scope>NUCLEOTIDE SEQUENCE</scope>
    <source>
        <strain evidence="8">JEL0513</strain>
    </source>
</reference>
<dbReference type="GO" id="GO:0005684">
    <property type="term" value="C:U2-type spliceosomal complex"/>
    <property type="evidence" value="ECO:0007669"/>
    <property type="project" value="UniProtKB-UniRule"/>
</dbReference>
<dbReference type="InterPro" id="IPR047187">
    <property type="entry name" value="SF1_C_Upf1"/>
</dbReference>
<dbReference type="InterPro" id="IPR048967">
    <property type="entry name" value="Aquarius_insert"/>
</dbReference>